<feature type="domain" description="F5/8 type C" evidence="7">
    <location>
        <begin position="681"/>
        <end position="784"/>
    </location>
</feature>
<evidence type="ECO:0000256" key="6">
    <source>
        <dbReference type="SAM" id="SignalP"/>
    </source>
</evidence>
<keyword evidence="9" id="KW-1185">Reference proteome</keyword>
<dbReference type="SUPFAM" id="SSF51445">
    <property type="entry name" value="(Trans)glycosidases"/>
    <property type="match status" value="1"/>
</dbReference>
<dbReference type="PROSITE" id="PS50022">
    <property type="entry name" value="FA58C_3"/>
    <property type="match status" value="1"/>
</dbReference>
<dbReference type="Pfam" id="PF00754">
    <property type="entry name" value="F5_F8_type_C"/>
    <property type="match status" value="1"/>
</dbReference>
<dbReference type="Gene3D" id="2.60.120.260">
    <property type="entry name" value="Galactose-binding domain-like"/>
    <property type="match status" value="3"/>
</dbReference>
<reference evidence="8 9" key="1">
    <citation type="submission" date="2019-08" db="EMBL/GenBank/DDBJ databases">
        <title>Deep-cultivation of Planctomycetes and their phenomic and genomic characterization uncovers novel biology.</title>
        <authorList>
            <person name="Wiegand S."/>
            <person name="Jogler M."/>
            <person name="Boedeker C."/>
            <person name="Pinto D."/>
            <person name="Vollmers J."/>
            <person name="Rivas-Marin E."/>
            <person name="Kohn T."/>
            <person name="Peeters S.H."/>
            <person name="Heuer A."/>
            <person name="Rast P."/>
            <person name="Oberbeckmann S."/>
            <person name="Bunk B."/>
            <person name="Jeske O."/>
            <person name="Meyerdierks A."/>
            <person name="Storesund J.E."/>
            <person name="Kallscheuer N."/>
            <person name="Luecker S."/>
            <person name="Lage O.M."/>
            <person name="Pohl T."/>
            <person name="Merkel B.J."/>
            <person name="Hornburger P."/>
            <person name="Mueller R.-W."/>
            <person name="Bruemmer F."/>
            <person name="Labrenz M."/>
            <person name="Spormann A.M."/>
            <person name="Op den Camp H."/>
            <person name="Overmann J."/>
            <person name="Amann R."/>
            <person name="Jetten M.S.M."/>
            <person name="Mascher T."/>
            <person name="Medema M.H."/>
            <person name="Devos D.P."/>
            <person name="Kaster A.-K."/>
            <person name="Ovreas L."/>
            <person name="Rohde M."/>
            <person name="Galperin M.Y."/>
            <person name="Jogler C."/>
        </authorList>
    </citation>
    <scope>NUCLEOTIDE SEQUENCE [LARGE SCALE GENOMIC DNA]</scope>
    <source>
        <strain evidence="8 9">OJF2</strain>
    </source>
</reference>
<comment type="similarity">
    <text evidence="1 5">Belongs to the glycosyl hydrolase 35 family.</text>
</comment>
<feature type="signal peptide" evidence="6">
    <location>
        <begin position="1"/>
        <end position="20"/>
    </location>
</feature>
<protein>
    <recommendedName>
        <fullName evidence="4">Beta-galactosidase</fullName>
        <ecNumber evidence="4">3.2.1.23</ecNumber>
    </recommendedName>
</protein>
<dbReference type="InterPro" id="IPR001944">
    <property type="entry name" value="Glycoside_Hdrlase_35"/>
</dbReference>
<evidence type="ECO:0000259" key="7">
    <source>
        <dbReference type="PROSITE" id="PS50022"/>
    </source>
</evidence>
<comment type="catalytic activity">
    <reaction evidence="4">
        <text>Hydrolysis of terminal non-reducing beta-D-galactose residues in beta-D-galactosides.</text>
        <dbReference type="EC" id="3.2.1.23"/>
    </reaction>
</comment>
<accession>A0A5B9WCR9</accession>
<dbReference type="GO" id="GO:0004565">
    <property type="term" value="F:beta-galactosidase activity"/>
    <property type="evidence" value="ECO:0007669"/>
    <property type="project" value="UniProtKB-EC"/>
</dbReference>
<dbReference type="Pfam" id="PF01301">
    <property type="entry name" value="Glyco_hydro_35"/>
    <property type="match status" value="1"/>
</dbReference>
<dbReference type="Proteomes" id="UP000324233">
    <property type="component" value="Chromosome"/>
</dbReference>
<evidence type="ECO:0000256" key="3">
    <source>
        <dbReference type="ARBA" id="ARBA00023295"/>
    </source>
</evidence>
<dbReference type="InterPro" id="IPR048912">
    <property type="entry name" value="BetaGal1-like_ABD1"/>
</dbReference>
<evidence type="ECO:0000313" key="9">
    <source>
        <dbReference type="Proteomes" id="UP000324233"/>
    </source>
</evidence>
<dbReference type="KEGG" id="agv:OJF2_69180"/>
<evidence type="ECO:0000256" key="2">
    <source>
        <dbReference type="ARBA" id="ARBA00022801"/>
    </source>
</evidence>
<dbReference type="PANTHER" id="PTHR23421">
    <property type="entry name" value="BETA-GALACTOSIDASE RELATED"/>
    <property type="match status" value="1"/>
</dbReference>
<dbReference type="PROSITE" id="PS01182">
    <property type="entry name" value="GLYCOSYL_HYDROL_F35"/>
    <property type="match status" value="1"/>
</dbReference>
<dbReference type="EC" id="3.2.1.23" evidence="4"/>
<dbReference type="InterPro" id="IPR000421">
    <property type="entry name" value="FA58C"/>
</dbReference>
<dbReference type="InterPro" id="IPR019801">
    <property type="entry name" value="Glyco_hydro_35_CS"/>
</dbReference>
<evidence type="ECO:0000256" key="1">
    <source>
        <dbReference type="ARBA" id="ARBA00009809"/>
    </source>
</evidence>
<dbReference type="InterPro" id="IPR017853">
    <property type="entry name" value="GH"/>
</dbReference>
<dbReference type="Pfam" id="PF21317">
    <property type="entry name" value="BetaGal_ABD_1"/>
    <property type="match status" value="1"/>
</dbReference>
<keyword evidence="2 4" id="KW-0378">Hydrolase</keyword>
<proteinExistence type="inferred from homology"/>
<dbReference type="Gene3D" id="3.20.20.80">
    <property type="entry name" value="Glycosidases"/>
    <property type="match status" value="1"/>
</dbReference>
<sequence length="784" mass="85820" precursor="true">MRRAAILWVLAFSGGAALVAADGPARHAFAIGEESFLLDGRRFQIRCGEVHAPRVPHEYWRHRLKMVKAMGLNAVCAYLFWNLQEPRPGEFAWSGQADAAEFCKIAQEEGLWVLLRPGPYACAEWEMGGLPWWLLGHGDIKLRTRDPRFLSAATRYLKEVGRVLGPLQVSRGGPILMVQVENEYGFFGKDAEYMGAIRAALVEAGFEVPLFACNPPGHLRDGYRADLFPVVNFGSDPAGGFRALRQVLPKGPLMCGEFYPGWFDTWGAPHHRGDAAKYLADLEFMLKAGGSFSIYMAHGGTSFGLWSGADRPFKPDTSSYDYDAPITEAGWATDKFRATRDLMAKYLLPGESIPEPPARNPVIAIAAAEAAECAPVFANLPTAKADAAPRTMEEHDQGYGAILYRTILPAGPAGAIEAAAVHDFGYVFLDGRRVGVLDRRGRRFRVVLHERKEPAVLDILVEAMGRVNFGAEVHDRKGLHGPVRLSAAGSPAVDLTGWQVFPLPLDGPMLAGLKYAPASASVPAAAADRGPAFWRASLDVETPGDTFLDVRTWGKGVAWVNGRCLGRFWNIGPTQTMYVPGPWLKAGRNEVVILDYLGPEKPVFAGRAEPILDELRPALDFAKGRRPLVHLALEHRKPAMEGRFPAGPERQDVHFPEPRAGRFFCIESIDAHDGKPFAAIAELVLLDPSGSPLNQEGWRIAHADSEETSREDGSAENAIDGQAASFWHTEWGDGQPGHPHRLVIDLGRRVAVAGFRYLPRPGDDRVGGRIKGYRVYVDDGLAVP</sequence>
<organism evidence="8 9">
    <name type="scientific">Aquisphaera giovannonii</name>
    <dbReference type="NCBI Taxonomy" id="406548"/>
    <lineage>
        <taxon>Bacteria</taxon>
        <taxon>Pseudomonadati</taxon>
        <taxon>Planctomycetota</taxon>
        <taxon>Planctomycetia</taxon>
        <taxon>Isosphaerales</taxon>
        <taxon>Isosphaeraceae</taxon>
        <taxon>Aquisphaera</taxon>
    </lineage>
</organism>
<dbReference type="AlphaFoldDB" id="A0A5B9WCR9"/>
<evidence type="ECO:0000313" key="8">
    <source>
        <dbReference type="EMBL" id="QEH38317.1"/>
    </source>
</evidence>
<name>A0A5B9WCR9_9BACT</name>
<evidence type="ECO:0000256" key="4">
    <source>
        <dbReference type="RuleBase" id="RU000675"/>
    </source>
</evidence>
<dbReference type="RefSeq" id="WP_210420274.1">
    <property type="nucleotide sequence ID" value="NZ_CP042997.1"/>
</dbReference>
<evidence type="ECO:0000256" key="5">
    <source>
        <dbReference type="RuleBase" id="RU003679"/>
    </source>
</evidence>
<dbReference type="SUPFAM" id="SSF49785">
    <property type="entry name" value="Galactose-binding domain-like"/>
    <property type="match status" value="2"/>
</dbReference>
<dbReference type="Pfam" id="PF21467">
    <property type="entry name" value="BetaGal_gal-bd"/>
    <property type="match status" value="1"/>
</dbReference>
<gene>
    <name evidence="8" type="primary">bga</name>
    <name evidence="8" type="ORF">OJF2_69180</name>
</gene>
<keyword evidence="3 4" id="KW-0326">Glycosidase</keyword>
<feature type="chain" id="PRO_5022853393" description="Beta-galactosidase" evidence="6">
    <location>
        <begin position="21"/>
        <end position="784"/>
    </location>
</feature>
<dbReference type="InterPro" id="IPR008979">
    <property type="entry name" value="Galactose-bd-like_sf"/>
</dbReference>
<dbReference type="EMBL" id="CP042997">
    <property type="protein sequence ID" value="QEH38317.1"/>
    <property type="molecule type" value="Genomic_DNA"/>
</dbReference>
<dbReference type="PRINTS" id="PR00742">
    <property type="entry name" value="GLHYDRLASE35"/>
</dbReference>
<dbReference type="InterPro" id="IPR031330">
    <property type="entry name" value="Gly_Hdrlase_35_cat"/>
</dbReference>
<dbReference type="InterPro" id="IPR048913">
    <property type="entry name" value="BetaGal_gal-bd"/>
</dbReference>
<keyword evidence="6" id="KW-0732">Signal</keyword>
<dbReference type="GO" id="GO:0005975">
    <property type="term" value="P:carbohydrate metabolic process"/>
    <property type="evidence" value="ECO:0007669"/>
    <property type="project" value="InterPro"/>
</dbReference>